<dbReference type="Pfam" id="PF13581">
    <property type="entry name" value="HATPase_c_2"/>
    <property type="match status" value="1"/>
</dbReference>
<dbReference type="RefSeq" id="WP_051569569.1">
    <property type="nucleotide sequence ID" value="NZ_KK073874.1"/>
</dbReference>
<evidence type="ECO:0000256" key="1">
    <source>
        <dbReference type="ARBA" id="ARBA00022527"/>
    </source>
</evidence>
<comment type="caution">
    <text evidence="3">The sequence shown here is derived from an EMBL/GenBank/DDBJ whole genome shotgun (WGS) entry which is preliminary data.</text>
</comment>
<dbReference type="InterPro" id="IPR036890">
    <property type="entry name" value="HATPase_C_sf"/>
</dbReference>
<sequence>MSADPGGAFRLEEVYEPVAAASARIRHRLGALLTESNVAAHVSQDALLVVEELVANVIDHARTPFRLVVQRAGTTLRIQVRDRDRTPARISALDPLAVRGRGLRLVAGIADDWGCDHGEDGKTVWAVMAT</sequence>
<keyword evidence="1" id="KW-0418">Kinase</keyword>
<keyword evidence="1" id="KW-0808">Transferase</keyword>
<dbReference type="GO" id="GO:0004674">
    <property type="term" value="F:protein serine/threonine kinase activity"/>
    <property type="evidence" value="ECO:0007669"/>
    <property type="project" value="UniProtKB-KW"/>
</dbReference>
<dbReference type="PANTHER" id="PTHR35526">
    <property type="entry name" value="ANTI-SIGMA-F FACTOR RSBW-RELATED"/>
    <property type="match status" value="1"/>
</dbReference>
<dbReference type="SUPFAM" id="SSF55874">
    <property type="entry name" value="ATPase domain of HSP90 chaperone/DNA topoisomerase II/histidine kinase"/>
    <property type="match status" value="1"/>
</dbReference>
<evidence type="ECO:0000259" key="2">
    <source>
        <dbReference type="Pfam" id="PF13581"/>
    </source>
</evidence>
<dbReference type="AlphaFoldDB" id="A0A010YG60"/>
<reference evidence="3 4" key="1">
    <citation type="submission" date="2013-07" db="EMBL/GenBank/DDBJ databases">
        <authorList>
            <consortium name="DOE Joint Genome Institute"/>
            <person name="Eisen J."/>
            <person name="Huntemann M."/>
            <person name="Han J."/>
            <person name="Chen A."/>
            <person name="Kyrpides N."/>
            <person name="Mavromatis K."/>
            <person name="Markowitz V."/>
            <person name="Palaniappan K."/>
            <person name="Ivanova N."/>
            <person name="Schaumberg A."/>
            <person name="Pati A."/>
            <person name="Liolios K."/>
            <person name="Nordberg H.P."/>
            <person name="Cantor M.N."/>
            <person name="Hua S.X."/>
            <person name="Woyke T."/>
        </authorList>
    </citation>
    <scope>NUCLEOTIDE SEQUENCE [LARGE SCALE GENOMIC DNA]</scope>
    <source>
        <strain evidence="3 4">DSM 44712</strain>
    </source>
</reference>
<gene>
    <name evidence="3" type="ORF">CryarDRAFT_0249</name>
</gene>
<dbReference type="CDD" id="cd16936">
    <property type="entry name" value="HATPase_RsbW-like"/>
    <property type="match status" value="1"/>
</dbReference>
<dbReference type="Proteomes" id="UP000021053">
    <property type="component" value="Unassembled WGS sequence"/>
</dbReference>
<feature type="domain" description="Histidine kinase/HSP90-like ATPase" evidence="2">
    <location>
        <begin position="22"/>
        <end position="127"/>
    </location>
</feature>
<dbReference type="PANTHER" id="PTHR35526:SF3">
    <property type="entry name" value="ANTI-SIGMA-F FACTOR RSBW"/>
    <property type="match status" value="1"/>
</dbReference>
<accession>A0A010YG60</accession>
<keyword evidence="4" id="KW-1185">Reference proteome</keyword>
<dbReference type="InterPro" id="IPR050267">
    <property type="entry name" value="Anti-sigma-factor_SerPK"/>
</dbReference>
<dbReference type="Gene3D" id="3.30.565.10">
    <property type="entry name" value="Histidine kinase-like ATPase, C-terminal domain"/>
    <property type="match status" value="1"/>
</dbReference>
<dbReference type="HOGENOM" id="CLU_090336_4_4_11"/>
<evidence type="ECO:0000313" key="3">
    <source>
        <dbReference type="EMBL" id="EXG79220.1"/>
    </source>
</evidence>
<dbReference type="InterPro" id="IPR003594">
    <property type="entry name" value="HATPase_dom"/>
</dbReference>
<evidence type="ECO:0000313" key="4">
    <source>
        <dbReference type="Proteomes" id="UP000021053"/>
    </source>
</evidence>
<organism evidence="3 4">
    <name type="scientific">Cryptosporangium arvum DSM 44712</name>
    <dbReference type="NCBI Taxonomy" id="927661"/>
    <lineage>
        <taxon>Bacteria</taxon>
        <taxon>Bacillati</taxon>
        <taxon>Actinomycetota</taxon>
        <taxon>Actinomycetes</taxon>
        <taxon>Cryptosporangiales</taxon>
        <taxon>Cryptosporangiaceae</taxon>
        <taxon>Cryptosporangium</taxon>
    </lineage>
</organism>
<keyword evidence="1" id="KW-0723">Serine/threonine-protein kinase</keyword>
<proteinExistence type="predicted"/>
<dbReference type="EMBL" id="JFBT01000001">
    <property type="protein sequence ID" value="EXG79220.1"/>
    <property type="molecule type" value="Genomic_DNA"/>
</dbReference>
<protein>
    <recommendedName>
        <fullName evidence="2">Histidine kinase/HSP90-like ATPase domain-containing protein</fullName>
    </recommendedName>
</protein>
<name>A0A010YG60_9ACTN</name>